<evidence type="ECO:0000313" key="3">
    <source>
        <dbReference type="Proteomes" id="UP001189429"/>
    </source>
</evidence>
<dbReference type="SUPFAM" id="SSF109604">
    <property type="entry name" value="HD-domain/PDEase-like"/>
    <property type="match status" value="1"/>
</dbReference>
<evidence type="ECO:0000259" key="1">
    <source>
        <dbReference type="SMART" id="SM00471"/>
    </source>
</evidence>
<accession>A0ABN9Q0W4</accession>
<protein>
    <recommendedName>
        <fullName evidence="1">HD/PDEase domain-containing protein</fullName>
    </recommendedName>
</protein>
<dbReference type="EMBL" id="CAUYUJ010002113">
    <property type="protein sequence ID" value="CAK0799243.1"/>
    <property type="molecule type" value="Genomic_DNA"/>
</dbReference>
<sequence length="522" mass="59759">MAPAPSAASSSEAREFSVRCPVHGMISLPALLRRFIDHRWFQRLRHISRQLSMSSHVYPGATHTRFVHSIGTAYLSYEMVRRIQRRQPELEVEEKDVLCVALAGLLHDIGHPMFSHMFEKFVHAVASDESLTEEQRSGYMQWEHEHASIAFVRLLWREPDMRAALEVAGLGDQELEFVCALIHPPKKQLLDALGRGCLGAEWASLVPFRPKEKSWMFEVVSNWRCGLDADRFDYFRRDAHALGIKKEFDHGRYMNSVRVVFDAAGGIWTLSPPDKDRDSIRDDMFELRRSLHRTAYQHKTVQKIEKHMIDILLSMERCGFSVVGKGGARVKMSQAAVDFDPAAYSQLLDSLVEQRLVEIQEPDAPLSQACRDYEQRVLKRNLFRLVADFDVPSNMDFAKQEDKIIDRMLKVYESLHACNKMRDLLQEFHGSGAKADSFAEAHVLSRSMFRCNVAEFHQGSGREDPLRRVVFHSSKDPSRVGKLLRGEQEAPPLSQKVFVFFDAGTDRQEIKSARTDGLMSKN</sequence>
<keyword evidence="3" id="KW-1185">Reference proteome</keyword>
<evidence type="ECO:0000313" key="2">
    <source>
        <dbReference type="EMBL" id="CAK0799243.1"/>
    </source>
</evidence>
<dbReference type="CDD" id="cd00077">
    <property type="entry name" value="HDc"/>
    <property type="match status" value="1"/>
</dbReference>
<dbReference type="Gene3D" id="1.10.3210.10">
    <property type="entry name" value="Hypothetical protein af1432"/>
    <property type="match status" value="1"/>
</dbReference>
<feature type="domain" description="HD/PDEase" evidence="1">
    <location>
        <begin position="61"/>
        <end position="244"/>
    </location>
</feature>
<comment type="caution">
    <text evidence="2">The sequence shown here is derived from an EMBL/GenBank/DDBJ whole genome shotgun (WGS) entry which is preliminary data.</text>
</comment>
<name>A0ABN9Q0W4_9DINO</name>
<dbReference type="InterPro" id="IPR003607">
    <property type="entry name" value="HD/PDEase_dom"/>
</dbReference>
<dbReference type="InterPro" id="IPR050135">
    <property type="entry name" value="dGTPase-like"/>
</dbReference>
<reference evidence="2" key="1">
    <citation type="submission" date="2023-10" db="EMBL/GenBank/DDBJ databases">
        <authorList>
            <person name="Chen Y."/>
            <person name="Shah S."/>
            <person name="Dougan E. K."/>
            <person name="Thang M."/>
            <person name="Chan C."/>
        </authorList>
    </citation>
    <scope>NUCLEOTIDE SEQUENCE [LARGE SCALE GENOMIC DNA]</scope>
</reference>
<proteinExistence type="predicted"/>
<dbReference type="InterPro" id="IPR006674">
    <property type="entry name" value="HD_domain"/>
</dbReference>
<dbReference type="SMART" id="SM00471">
    <property type="entry name" value="HDc"/>
    <property type="match status" value="1"/>
</dbReference>
<gene>
    <name evidence="2" type="ORF">PCOR1329_LOCUS7756</name>
</gene>
<dbReference type="PANTHER" id="PTHR11373">
    <property type="entry name" value="DEOXYNUCLEOSIDE TRIPHOSPHATE TRIPHOSPHOHYDROLASE"/>
    <property type="match status" value="1"/>
</dbReference>
<organism evidence="2 3">
    <name type="scientific">Prorocentrum cordatum</name>
    <dbReference type="NCBI Taxonomy" id="2364126"/>
    <lineage>
        <taxon>Eukaryota</taxon>
        <taxon>Sar</taxon>
        <taxon>Alveolata</taxon>
        <taxon>Dinophyceae</taxon>
        <taxon>Prorocentrales</taxon>
        <taxon>Prorocentraceae</taxon>
        <taxon>Prorocentrum</taxon>
    </lineage>
</organism>
<dbReference type="Proteomes" id="UP001189429">
    <property type="component" value="Unassembled WGS sequence"/>
</dbReference>
<dbReference type="PANTHER" id="PTHR11373:SF4">
    <property type="entry name" value="DEOXYNUCLEOSIDE TRIPHOSPHATE TRIPHOSPHOHYDROLASE SAMHD1"/>
    <property type="match status" value="1"/>
</dbReference>
<dbReference type="Pfam" id="PF01966">
    <property type="entry name" value="HD"/>
    <property type="match status" value="1"/>
</dbReference>